<protein>
    <submittedName>
        <fullName evidence="3">Uncharacterized protein</fullName>
    </submittedName>
</protein>
<keyword evidence="4" id="KW-1185">Reference proteome</keyword>
<dbReference type="Proteomes" id="UP000026962">
    <property type="component" value="Chromosome 11"/>
</dbReference>
<feature type="transmembrane region" description="Helical" evidence="2">
    <location>
        <begin position="164"/>
        <end position="182"/>
    </location>
</feature>
<feature type="region of interest" description="Disordered" evidence="1">
    <location>
        <begin position="132"/>
        <end position="157"/>
    </location>
</feature>
<name>A0A0E0MD32_ORYPU</name>
<feature type="compositionally biased region" description="Low complexity" evidence="1">
    <location>
        <begin position="140"/>
        <end position="151"/>
    </location>
</feature>
<evidence type="ECO:0000256" key="1">
    <source>
        <dbReference type="SAM" id="MobiDB-lite"/>
    </source>
</evidence>
<organism evidence="3">
    <name type="scientific">Oryza punctata</name>
    <name type="common">Red rice</name>
    <dbReference type="NCBI Taxonomy" id="4537"/>
    <lineage>
        <taxon>Eukaryota</taxon>
        <taxon>Viridiplantae</taxon>
        <taxon>Streptophyta</taxon>
        <taxon>Embryophyta</taxon>
        <taxon>Tracheophyta</taxon>
        <taxon>Spermatophyta</taxon>
        <taxon>Magnoliopsida</taxon>
        <taxon>Liliopsida</taxon>
        <taxon>Poales</taxon>
        <taxon>Poaceae</taxon>
        <taxon>BOP clade</taxon>
        <taxon>Oryzoideae</taxon>
        <taxon>Oryzeae</taxon>
        <taxon>Oryzinae</taxon>
        <taxon>Oryza</taxon>
    </lineage>
</organism>
<reference evidence="3" key="1">
    <citation type="submission" date="2015-04" db="UniProtKB">
        <authorList>
            <consortium name="EnsemblPlants"/>
        </authorList>
    </citation>
    <scope>IDENTIFICATION</scope>
</reference>
<dbReference type="OMA" id="WIVMPCL"/>
<keyword evidence="2" id="KW-0812">Transmembrane</keyword>
<dbReference type="Gramene" id="OPUNC11G04540.1">
    <property type="protein sequence ID" value="OPUNC11G04540.1"/>
    <property type="gene ID" value="OPUNC11G04540"/>
</dbReference>
<dbReference type="EnsemblPlants" id="OPUNC11G04540.1">
    <property type="protein sequence ID" value="OPUNC11G04540.1"/>
    <property type="gene ID" value="OPUNC11G04540"/>
</dbReference>
<dbReference type="AlphaFoldDB" id="A0A0E0MD32"/>
<reference evidence="3" key="2">
    <citation type="submission" date="2018-05" db="EMBL/GenBank/DDBJ databases">
        <title>OpunRS2 (Oryza punctata Reference Sequence Version 2).</title>
        <authorList>
            <person name="Zhang J."/>
            <person name="Kudrna D."/>
            <person name="Lee S."/>
            <person name="Talag J."/>
            <person name="Welchert J."/>
            <person name="Wing R.A."/>
        </authorList>
    </citation>
    <scope>NUCLEOTIDE SEQUENCE [LARGE SCALE GENOMIC DNA]</scope>
</reference>
<feature type="transmembrane region" description="Helical" evidence="2">
    <location>
        <begin position="239"/>
        <end position="266"/>
    </location>
</feature>
<keyword evidence="2" id="KW-1133">Transmembrane helix</keyword>
<feature type="transmembrane region" description="Helical" evidence="2">
    <location>
        <begin position="87"/>
        <end position="103"/>
    </location>
</feature>
<evidence type="ECO:0000313" key="3">
    <source>
        <dbReference type="EnsemblPlants" id="OPUNC11G04540.1"/>
    </source>
</evidence>
<keyword evidence="2" id="KW-0472">Membrane</keyword>
<feature type="transmembrane region" description="Helical" evidence="2">
    <location>
        <begin position="62"/>
        <end position="80"/>
    </location>
</feature>
<sequence>MEATAAAAACEVKPANSAALSCTAMAAMFVLALLFVAAVAYVPPPPPPAAAATATKRISPPSLSLLICVYLFLLSAAVWRDTATPPLLVRVSAFFLLADSLVAPLAGEVAMFAATTYSAAAVGYAVAERRHHQASPGTGRTSDADAAAEATPAERHHHETSKKFIAFAVFLVEAMPFGIFYLAPPQPTAAPGDDDDVPSPAATALCMAASFSGPYLAGWALSVTNTLMRACFISGDTMWIVMPCLGVLWLVVPAIAGGAVQLFVVLSTATGSSASPWPAYSATASPSTSTTRSSCASQGANLGRRLMLPACSSAEKLAILVQLR</sequence>
<accession>A0A0E0MD32</accession>
<feature type="region of interest" description="Disordered" evidence="1">
    <location>
        <begin position="272"/>
        <end position="296"/>
    </location>
</feature>
<feature type="transmembrane region" description="Helical" evidence="2">
    <location>
        <begin position="18"/>
        <end position="42"/>
    </location>
</feature>
<evidence type="ECO:0000313" key="4">
    <source>
        <dbReference type="Proteomes" id="UP000026962"/>
    </source>
</evidence>
<proteinExistence type="predicted"/>
<evidence type="ECO:0000256" key="2">
    <source>
        <dbReference type="SAM" id="Phobius"/>
    </source>
</evidence>
<feature type="transmembrane region" description="Helical" evidence="2">
    <location>
        <begin position="202"/>
        <end position="227"/>
    </location>
</feature>
<dbReference type="HOGENOM" id="CLU_075933_0_0_1"/>
<feature type="transmembrane region" description="Helical" evidence="2">
    <location>
        <begin position="109"/>
        <end position="127"/>
    </location>
</feature>